<feature type="compositionally biased region" description="Polar residues" evidence="1">
    <location>
        <begin position="68"/>
        <end position="77"/>
    </location>
</feature>
<dbReference type="EnsemblMetazoa" id="PPA43078.1">
    <property type="protein sequence ID" value="PPA43078.1"/>
    <property type="gene ID" value="WBGene00281447"/>
</dbReference>
<feature type="region of interest" description="Disordered" evidence="1">
    <location>
        <begin position="24"/>
        <end position="77"/>
    </location>
</feature>
<keyword evidence="4" id="KW-1185">Reference proteome</keyword>
<feature type="chain" id="PRO_5043512319" evidence="2">
    <location>
        <begin position="19"/>
        <end position="77"/>
    </location>
</feature>
<name>A0A454Y2C2_PRIPA</name>
<proteinExistence type="predicted"/>
<feature type="compositionally biased region" description="Basic residues" evidence="1">
    <location>
        <begin position="45"/>
        <end position="57"/>
    </location>
</feature>
<sequence length="77" mass="8534">MIQVLRFLLSLLCHKTYSAVSNTSESYTAATSSSTRSFVPSTKGLQRRNAIRRRKPKKGVDSKAMKVMNSTTPRGAQ</sequence>
<keyword evidence="2" id="KW-0732">Signal</keyword>
<dbReference type="AlphaFoldDB" id="A0A454Y2C2"/>
<reference evidence="3" key="2">
    <citation type="submission" date="2022-06" db="UniProtKB">
        <authorList>
            <consortium name="EnsemblMetazoa"/>
        </authorList>
    </citation>
    <scope>IDENTIFICATION</scope>
    <source>
        <strain evidence="3">PS312</strain>
    </source>
</reference>
<feature type="compositionally biased region" description="Low complexity" evidence="1">
    <location>
        <begin position="24"/>
        <end position="37"/>
    </location>
</feature>
<organism evidence="3 4">
    <name type="scientific">Pristionchus pacificus</name>
    <name type="common">Parasitic nematode worm</name>
    <dbReference type="NCBI Taxonomy" id="54126"/>
    <lineage>
        <taxon>Eukaryota</taxon>
        <taxon>Metazoa</taxon>
        <taxon>Ecdysozoa</taxon>
        <taxon>Nematoda</taxon>
        <taxon>Chromadorea</taxon>
        <taxon>Rhabditida</taxon>
        <taxon>Rhabditina</taxon>
        <taxon>Diplogasteromorpha</taxon>
        <taxon>Diplogasteroidea</taxon>
        <taxon>Neodiplogasteridae</taxon>
        <taxon>Pristionchus</taxon>
    </lineage>
</organism>
<evidence type="ECO:0000313" key="4">
    <source>
        <dbReference type="Proteomes" id="UP000005239"/>
    </source>
</evidence>
<evidence type="ECO:0000256" key="1">
    <source>
        <dbReference type="SAM" id="MobiDB-lite"/>
    </source>
</evidence>
<accession>A0A8R1Z0N9</accession>
<feature type="signal peptide" evidence="2">
    <location>
        <begin position="1"/>
        <end position="18"/>
    </location>
</feature>
<protein>
    <submittedName>
        <fullName evidence="3">Uncharacterized protein</fullName>
    </submittedName>
</protein>
<accession>A0A454Y2C2</accession>
<dbReference type="Proteomes" id="UP000005239">
    <property type="component" value="Unassembled WGS sequence"/>
</dbReference>
<gene>
    <name evidence="3" type="primary">WBGene00281447</name>
</gene>
<evidence type="ECO:0000256" key="2">
    <source>
        <dbReference type="SAM" id="SignalP"/>
    </source>
</evidence>
<evidence type="ECO:0000313" key="3">
    <source>
        <dbReference type="EnsemblMetazoa" id="PPA43078.1"/>
    </source>
</evidence>
<reference evidence="4" key="1">
    <citation type="journal article" date="2008" name="Nat. Genet.">
        <title>The Pristionchus pacificus genome provides a unique perspective on nematode lifestyle and parasitism.</title>
        <authorList>
            <person name="Dieterich C."/>
            <person name="Clifton S.W."/>
            <person name="Schuster L.N."/>
            <person name="Chinwalla A."/>
            <person name="Delehaunty K."/>
            <person name="Dinkelacker I."/>
            <person name="Fulton L."/>
            <person name="Fulton R."/>
            <person name="Godfrey J."/>
            <person name="Minx P."/>
            <person name="Mitreva M."/>
            <person name="Roeseler W."/>
            <person name="Tian H."/>
            <person name="Witte H."/>
            <person name="Yang S.P."/>
            <person name="Wilson R.K."/>
            <person name="Sommer R.J."/>
        </authorList>
    </citation>
    <scope>NUCLEOTIDE SEQUENCE [LARGE SCALE GENOMIC DNA]</scope>
    <source>
        <strain evidence="4">PS312</strain>
    </source>
</reference>